<keyword evidence="7" id="KW-0456">Lyase</keyword>
<dbReference type="FunCoup" id="H2AWZ5">
    <property type="interactions" value="378"/>
</dbReference>
<dbReference type="eggNOG" id="KOG1184">
    <property type="taxonomic scope" value="Eukaryota"/>
</dbReference>
<evidence type="ECO:0000256" key="3">
    <source>
        <dbReference type="ARBA" id="ARBA00022723"/>
    </source>
</evidence>
<dbReference type="GO" id="GO:0005634">
    <property type="term" value="C:nucleus"/>
    <property type="evidence" value="ECO:0007669"/>
    <property type="project" value="EnsemblFungi"/>
</dbReference>
<feature type="binding site" evidence="8">
    <location>
        <position position="460"/>
    </location>
    <ligand>
        <name>Mg(2+)</name>
        <dbReference type="ChEBI" id="CHEBI:18420"/>
    </ligand>
</feature>
<dbReference type="CDD" id="cd07038">
    <property type="entry name" value="TPP_PYR_PDC_IPDC_like"/>
    <property type="match status" value="1"/>
</dbReference>
<feature type="compositionally biased region" description="Basic and acidic residues" evidence="10">
    <location>
        <begin position="588"/>
        <end position="601"/>
    </location>
</feature>
<keyword evidence="6 9" id="KW-0786">Thiamine pyrophosphate</keyword>
<evidence type="ECO:0000256" key="2">
    <source>
        <dbReference type="ARBA" id="ARBA00007812"/>
    </source>
</evidence>
<evidence type="ECO:0000256" key="8">
    <source>
        <dbReference type="PIRSR" id="PIRSR036565-2"/>
    </source>
</evidence>
<evidence type="ECO:0000256" key="5">
    <source>
        <dbReference type="ARBA" id="ARBA00022842"/>
    </source>
</evidence>
<keyword evidence="4" id="KW-0210">Decarboxylase</keyword>
<evidence type="ECO:0000256" key="7">
    <source>
        <dbReference type="ARBA" id="ARBA00023239"/>
    </source>
</evidence>
<dbReference type="AlphaFoldDB" id="H2AWZ5"/>
<evidence type="ECO:0000256" key="1">
    <source>
        <dbReference type="ARBA" id="ARBA00001964"/>
    </source>
</evidence>
<comment type="cofactor">
    <cofactor evidence="8">
        <name>Mg(2+)</name>
        <dbReference type="ChEBI" id="CHEBI:18420"/>
    </cofactor>
    <text evidence="8">Binds 1 Mg(2+) per subunit.</text>
</comment>
<dbReference type="GO" id="GO:0005829">
    <property type="term" value="C:cytosol"/>
    <property type="evidence" value="ECO:0007669"/>
    <property type="project" value="TreeGrafter"/>
</dbReference>
<dbReference type="GO" id="GO:0030976">
    <property type="term" value="F:thiamine pyrophosphate binding"/>
    <property type="evidence" value="ECO:0007669"/>
    <property type="project" value="InterPro"/>
</dbReference>
<dbReference type="Pfam" id="PF02775">
    <property type="entry name" value="TPP_enzyme_C"/>
    <property type="match status" value="1"/>
</dbReference>
<dbReference type="RefSeq" id="XP_003958030.1">
    <property type="nucleotide sequence ID" value="XM_003957981.1"/>
</dbReference>
<dbReference type="HOGENOM" id="CLU_013748_0_2_1"/>
<dbReference type="CDD" id="cd02005">
    <property type="entry name" value="TPP_PDC_IPDC"/>
    <property type="match status" value="1"/>
</dbReference>
<evidence type="ECO:0000259" key="13">
    <source>
        <dbReference type="Pfam" id="PF02776"/>
    </source>
</evidence>
<dbReference type="InterPro" id="IPR012001">
    <property type="entry name" value="Thiamin_PyroP_enz_TPP-bd_dom"/>
</dbReference>
<dbReference type="InterPro" id="IPR011766">
    <property type="entry name" value="TPP_enzyme_TPP-bd"/>
</dbReference>
<evidence type="ECO:0000256" key="9">
    <source>
        <dbReference type="RuleBase" id="RU362132"/>
    </source>
</evidence>
<dbReference type="GO" id="GO:0019752">
    <property type="term" value="P:carboxylic acid metabolic process"/>
    <property type="evidence" value="ECO:0007669"/>
    <property type="project" value="UniProtKB-ARBA"/>
</dbReference>
<dbReference type="InterPro" id="IPR029035">
    <property type="entry name" value="DHS-like_NAD/FAD-binding_dom"/>
</dbReference>
<dbReference type="Proteomes" id="UP000005220">
    <property type="component" value="Chromosome 6"/>
</dbReference>
<gene>
    <name evidence="14" type="primary">KAFR0F02990</name>
    <name evidence="14" type="ORF">KAFR_0F02990</name>
</gene>
<evidence type="ECO:0008006" key="16">
    <source>
        <dbReference type="Google" id="ProtNLM"/>
    </source>
</evidence>
<feature type="domain" description="Thiamine pyrophosphate enzyme central" evidence="11">
    <location>
        <begin position="212"/>
        <end position="316"/>
    </location>
</feature>
<dbReference type="GO" id="GO:0045944">
    <property type="term" value="P:positive regulation of transcription by RNA polymerase II"/>
    <property type="evidence" value="ECO:0007669"/>
    <property type="project" value="EnsemblFungi"/>
</dbReference>
<feature type="region of interest" description="Disordered" evidence="10">
    <location>
        <begin position="581"/>
        <end position="608"/>
    </location>
</feature>
<dbReference type="KEGG" id="kaf:KAFR_0F02990"/>
<dbReference type="Gene3D" id="3.40.50.1220">
    <property type="entry name" value="TPP-binding domain"/>
    <property type="match status" value="1"/>
</dbReference>
<keyword evidence="5 8" id="KW-0460">Magnesium</keyword>
<dbReference type="SUPFAM" id="SSF52518">
    <property type="entry name" value="Thiamin diphosphate-binding fold (THDP-binding)"/>
    <property type="match status" value="2"/>
</dbReference>
<evidence type="ECO:0000313" key="14">
    <source>
        <dbReference type="EMBL" id="CCF58895.1"/>
    </source>
</evidence>
<organism evidence="14 15">
    <name type="scientific">Kazachstania africana (strain ATCC 22294 / BCRC 22015 / CBS 2517 / CECT 1963 / NBRC 1671 / NRRL Y-8276)</name>
    <name type="common">Yeast</name>
    <name type="synonym">Kluyveromyces africanus</name>
    <dbReference type="NCBI Taxonomy" id="1071382"/>
    <lineage>
        <taxon>Eukaryota</taxon>
        <taxon>Fungi</taxon>
        <taxon>Dikarya</taxon>
        <taxon>Ascomycota</taxon>
        <taxon>Saccharomycotina</taxon>
        <taxon>Saccharomycetes</taxon>
        <taxon>Saccharomycetales</taxon>
        <taxon>Saccharomycetaceae</taxon>
        <taxon>Kazachstania</taxon>
    </lineage>
</organism>
<dbReference type="PANTHER" id="PTHR43452:SF30">
    <property type="entry name" value="PYRUVATE DECARBOXYLASE ISOZYME 1-RELATED"/>
    <property type="match status" value="1"/>
</dbReference>
<protein>
    <recommendedName>
        <fullName evidence="16">Pyruvate decarboxylase</fullName>
    </recommendedName>
</protein>
<dbReference type="PANTHER" id="PTHR43452">
    <property type="entry name" value="PYRUVATE DECARBOXYLASE"/>
    <property type="match status" value="1"/>
</dbReference>
<dbReference type="InterPro" id="IPR012110">
    <property type="entry name" value="PDC/IPDC-like"/>
</dbReference>
<dbReference type="FunFam" id="3.40.50.970:FF:000024">
    <property type="entry name" value="Pyruvate decarboxylase isozyme"/>
    <property type="match status" value="1"/>
</dbReference>
<feature type="binding site" evidence="8">
    <location>
        <position position="489"/>
    </location>
    <ligand>
        <name>Mg(2+)</name>
        <dbReference type="ChEBI" id="CHEBI:18420"/>
    </ligand>
</feature>
<reference evidence="14 15" key="1">
    <citation type="journal article" date="2011" name="Proc. Natl. Acad. Sci. U.S.A.">
        <title>Evolutionary erosion of yeast sex chromosomes by mating-type switching accidents.</title>
        <authorList>
            <person name="Gordon J.L."/>
            <person name="Armisen D."/>
            <person name="Proux-Wera E."/>
            <person name="Oheigeartaigh S.S."/>
            <person name="Byrne K.P."/>
            <person name="Wolfe K.H."/>
        </authorList>
    </citation>
    <scope>NUCLEOTIDE SEQUENCE [LARGE SCALE GENOMIC DNA]</scope>
    <source>
        <strain evidence="15">ATCC 22294 / BCRC 22015 / CBS 2517 / CECT 1963 / NBRC 1671 / NRRL Y-8276</strain>
    </source>
</reference>
<dbReference type="Pfam" id="PF02776">
    <property type="entry name" value="TPP_enzyme_N"/>
    <property type="match status" value="1"/>
</dbReference>
<feature type="domain" description="Thiamine pyrophosphate enzyme TPP-binding" evidence="12">
    <location>
        <begin position="407"/>
        <end position="524"/>
    </location>
</feature>
<dbReference type="GeneID" id="13884363"/>
<dbReference type="STRING" id="1071382.H2AWZ5"/>
<name>H2AWZ5_KAZAF</name>
<dbReference type="InParanoid" id="H2AWZ5"/>
<evidence type="ECO:0000256" key="10">
    <source>
        <dbReference type="SAM" id="MobiDB-lite"/>
    </source>
</evidence>
<feature type="domain" description="Thiamine pyrophosphate enzyme N-terminal TPP-binding" evidence="13">
    <location>
        <begin position="14"/>
        <end position="117"/>
    </location>
</feature>
<dbReference type="GO" id="GO:0061629">
    <property type="term" value="F:RNA polymerase II-specific DNA-binding transcription factor binding"/>
    <property type="evidence" value="ECO:0007669"/>
    <property type="project" value="EnsemblFungi"/>
</dbReference>
<evidence type="ECO:0000256" key="6">
    <source>
        <dbReference type="ARBA" id="ARBA00023052"/>
    </source>
</evidence>
<dbReference type="FunFam" id="3.40.50.970:FF:000019">
    <property type="entry name" value="Pyruvate decarboxylase isozyme"/>
    <property type="match status" value="1"/>
</dbReference>
<comment type="cofactor">
    <cofactor evidence="1">
        <name>thiamine diphosphate</name>
        <dbReference type="ChEBI" id="CHEBI:58937"/>
    </cofactor>
</comment>
<dbReference type="InterPro" id="IPR047214">
    <property type="entry name" value="TPP_PDC_IPDC"/>
</dbReference>
<evidence type="ECO:0000259" key="12">
    <source>
        <dbReference type="Pfam" id="PF02775"/>
    </source>
</evidence>
<keyword evidence="3 8" id="KW-0479">Metal-binding</keyword>
<dbReference type="InterPro" id="IPR047213">
    <property type="entry name" value="TPP_PYR_PDC_IPDC-like"/>
</dbReference>
<dbReference type="PIRSF" id="PIRSF036565">
    <property type="entry name" value="Pyruvt_ip_decrb"/>
    <property type="match status" value="1"/>
</dbReference>
<evidence type="ECO:0000313" key="15">
    <source>
        <dbReference type="Proteomes" id="UP000005220"/>
    </source>
</evidence>
<dbReference type="EMBL" id="HE650826">
    <property type="protein sequence ID" value="CCF58895.1"/>
    <property type="molecule type" value="Genomic_DNA"/>
</dbReference>
<dbReference type="Pfam" id="PF00205">
    <property type="entry name" value="TPP_enzyme_M"/>
    <property type="match status" value="1"/>
</dbReference>
<feature type="binding site" evidence="8">
    <location>
        <position position="487"/>
    </location>
    <ligand>
        <name>Mg(2+)</name>
        <dbReference type="ChEBI" id="CHEBI:18420"/>
    </ligand>
</feature>
<dbReference type="InterPro" id="IPR029061">
    <property type="entry name" value="THDP-binding"/>
</dbReference>
<dbReference type="GO" id="GO:0016831">
    <property type="term" value="F:carboxy-lyase activity"/>
    <property type="evidence" value="ECO:0007669"/>
    <property type="project" value="UniProtKB-KW"/>
</dbReference>
<accession>H2AWZ5</accession>
<comment type="similarity">
    <text evidence="2 9">Belongs to the TPP enzyme family.</text>
</comment>
<dbReference type="Gene3D" id="3.40.50.970">
    <property type="match status" value="2"/>
</dbReference>
<dbReference type="GO" id="GO:0090180">
    <property type="term" value="P:positive regulation of thiamine biosynthetic process"/>
    <property type="evidence" value="ECO:0007669"/>
    <property type="project" value="EnsemblFungi"/>
</dbReference>
<evidence type="ECO:0000259" key="11">
    <source>
        <dbReference type="Pfam" id="PF00205"/>
    </source>
</evidence>
<dbReference type="GO" id="GO:0000287">
    <property type="term" value="F:magnesium ion binding"/>
    <property type="evidence" value="ECO:0007669"/>
    <property type="project" value="InterPro"/>
</dbReference>
<sequence length="608" mass="68717">MSYTERNSLSPEITIADYLFHRLKQLHVETIFGLPGEFNMPLLDRLYNIPGLKWAGNANELNATYAADGYARLKGLGCIITTFGVGELSAINGIAGAFAEHVGVLHVVGMPPTSAQTKQLLLHHTLGNGDYRVFHRMANDVSFYSRIINDTDLCSNEVDKCIELAYLKQKPVYLGVPVNQVNLKVNSAKLNKELRFRVLKNNLDMENEAINLILKKIYTCESPAIVVDACVNRQDTVKETEQFIRLTNFPVFVTPMGKGSIDENIPTFGGVFSGSISSPNVREVVDFADFVIVIGSLLTEFSTSAFHFFYKSKNCVLLFDDCVRFKGSIYPDLFLKPLMKNILSRLDPGKISFRPTSDCNNPMIVPKSKPSDDQLLRQEWVWHEFSHWFQEGDIIITELGTSSFGINQIRFPSHTKGISQALWGSSGYSMGSCLGACFATLESQSASTSTRQRVILFIGDGAFQITMQEISTMIRWNLTPYIFLLNNQGYSIDRFLHHRKNTTLYDVQQWNYLSFFKVFGATDYETRKIVTLGDLRQMLGNEDFSRADRIRMAEIMLPSMDVPKAIVDKWLQEKEKDHIIPGEQLDNTIHDDSPASLEPERKKSKRVV</sequence>
<dbReference type="SUPFAM" id="SSF52467">
    <property type="entry name" value="DHS-like NAD/FAD-binding domain"/>
    <property type="match status" value="1"/>
</dbReference>
<dbReference type="InterPro" id="IPR012000">
    <property type="entry name" value="Thiamin_PyroP_enz_cen_dom"/>
</dbReference>
<proteinExistence type="inferred from homology"/>
<keyword evidence="15" id="KW-1185">Reference proteome</keyword>
<dbReference type="OrthoDB" id="3970464at2759"/>
<evidence type="ECO:0000256" key="4">
    <source>
        <dbReference type="ARBA" id="ARBA00022793"/>
    </source>
</evidence>